<dbReference type="GO" id="GO:0031072">
    <property type="term" value="F:heat shock protein binding"/>
    <property type="evidence" value="ECO:0007669"/>
    <property type="project" value="InterPro"/>
</dbReference>
<dbReference type="Pfam" id="PF00226">
    <property type="entry name" value="DnaJ"/>
    <property type="match status" value="1"/>
</dbReference>
<protein>
    <recommendedName>
        <fullName evidence="12 13">Chaperone protein DnaJ</fullName>
    </recommendedName>
</protein>
<feature type="repeat" description="CXXCXGXG motif" evidence="13">
    <location>
        <begin position="216"/>
        <end position="223"/>
    </location>
</feature>
<evidence type="ECO:0000256" key="4">
    <source>
        <dbReference type="ARBA" id="ARBA00022705"/>
    </source>
</evidence>
<dbReference type="SUPFAM" id="SSF57938">
    <property type="entry name" value="DnaJ/Hsp40 cysteine-rich domain"/>
    <property type="match status" value="1"/>
</dbReference>
<dbReference type="Gene3D" id="1.10.287.110">
    <property type="entry name" value="DnaJ domain"/>
    <property type="match status" value="1"/>
</dbReference>
<dbReference type="FunFam" id="2.10.230.10:FF:000002">
    <property type="entry name" value="Molecular chaperone DnaJ"/>
    <property type="match status" value="1"/>
</dbReference>
<gene>
    <name evidence="13 14" type="primary">dnaJ</name>
    <name evidence="14" type="ORF">GMA92_12835</name>
</gene>
<evidence type="ECO:0000256" key="11">
    <source>
        <dbReference type="ARBA" id="ARBA00061004"/>
    </source>
</evidence>
<dbReference type="InterPro" id="IPR036869">
    <property type="entry name" value="J_dom_sf"/>
</dbReference>
<sequence length="382" mass="41642">MAKRDYYEVLGVSKTATDQEIKRAYRKLAKQYHPDVATEANAEEKFKEVQEAYEVLSDEQKRAAYDQYGHAATDGFGGQGGFGGFGGFGGAQGGFGGGFEDIFESMFGGGFGGFGGGSNRRNPNAPQRGNDLKQTITITFEEAAFGVTKEITVNREEECTKCGGSGARSKDDIETCSRCSGTGRVVEVQNTILGRMQTQTTCPDCSGTGKKIKHKCDACSGHGTVNRQKTIEVKVPAGIDDGQQIRLTGQGEAGRNGGPSGDLYVGFRVLPHDFFVRDGYDLRCEIPISFSQATLGAEVEVPTLNGKVALKIPEGTQPGTEFRVRNKGIKYINREMTGDLYVKVKLVVPKKVSHRQRELLHEFDQLEDKTGSIWDKLKKAFK</sequence>
<comment type="similarity">
    <text evidence="11 13">Belongs to the DnaJ family.</text>
</comment>
<feature type="binding site" evidence="13">
    <location>
        <position position="162"/>
    </location>
    <ligand>
        <name>Zn(2+)</name>
        <dbReference type="ChEBI" id="CHEBI:29105"/>
        <label>1</label>
    </ligand>
</feature>
<dbReference type="SMART" id="SM00271">
    <property type="entry name" value="DnaJ"/>
    <property type="match status" value="1"/>
</dbReference>
<accession>A0A173UH01</accession>
<dbReference type="NCBIfam" id="TIGR02349">
    <property type="entry name" value="DnaJ_bact"/>
    <property type="match status" value="1"/>
</dbReference>
<dbReference type="GO" id="GO:0008270">
    <property type="term" value="F:zinc ion binding"/>
    <property type="evidence" value="ECO:0007669"/>
    <property type="project" value="UniProtKB-UniRule"/>
</dbReference>
<keyword evidence="7 13" id="KW-0863">Zinc-finger</keyword>
<keyword evidence="10 13" id="KW-0143">Chaperone</keyword>
<feature type="binding site" evidence="13">
    <location>
        <position position="205"/>
    </location>
    <ligand>
        <name>Zn(2+)</name>
        <dbReference type="ChEBI" id="CHEBI:29105"/>
        <label>2</label>
    </ligand>
</feature>
<evidence type="ECO:0000256" key="7">
    <source>
        <dbReference type="ARBA" id="ARBA00022771"/>
    </source>
</evidence>
<keyword evidence="5 13" id="KW-0479">Metal-binding</keyword>
<evidence type="ECO:0000256" key="10">
    <source>
        <dbReference type="ARBA" id="ARBA00023186"/>
    </source>
</evidence>
<comment type="subunit">
    <text evidence="2 13">Homodimer.</text>
</comment>
<feature type="binding site" evidence="13">
    <location>
        <position position="159"/>
    </location>
    <ligand>
        <name>Zn(2+)</name>
        <dbReference type="ChEBI" id="CHEBI:29105"/>
        <label>1</label>
    </ligand>
</feature>
<dbReference type="HAMAP" id="MF_01152">
    <property type="entry name" value="DnaJ"/>
    <property type="match status" value="1"/>
</dbReference>
<dbReference type="PROSITE" id="PS51188">
    <property type="entry name" value="ZF_CR"/>
    <property type="match status" value="1"/>
</dbReference>
<comment type="caution">
    <text evidence="14">The sequence shown here is derived from an EMBL/GenBank/DDBJ whole genome shotgun (WGS) entry which is preliminary data.</text>
</comment>
<dbReference type="FunFam" id="2.60.260.20:FF:000004">
    <property type="entry name" value="Molecular chaperone DnaJ"/>
    <property type="match status" value="1"/>
</dbReference>
<dbReference type="InterPro" id="IPR008971">
    <property type="entry name" value="HSP40/DnaJ_pept-bd"/>
</dbReference>
<dbReference type="PANTHER" id="PTHR43096">
    <property type="entry name" value="DNAJ HOMOLOG 1, MITOCHONDRIAL-RELATED"/>
    <property type="match status" value="1"/>
</dbReference>
<keyword evidence="3 13" id="KW-0963">Cytoplasm</keyword>
<comment type="subcellular location">
    <subcellularLocation>
        <location evidence="1 13">Cytoplasm</location>
    </subcellularLocation>
</comment>
<evidence type="ECO:0000313" key="14">
    <source>
        <dbReference type="EMBL" id="MTK22296.1"/>
    </source>
</evidence>
<dbReference type="InterPro" id="IPR001623">
    <property type="entry name" value="DnaJ_domain"/>
</dbReference>
<evidence type="ECO:0000256" key="3">
    <source>
        <dbReference type="ARBA" id="ARBA00022490"/>
    </source>
</evidence>
<feature type="binding site" evidence="13">
    <location>
        <position position="202"/>
    </location>
    <ligand>
        <name>Zn(2+)</name>
        <dbReference type="ChEBI" id="CHEBI:29105"/>
        <label>2</label>
    </ligand>
</feature>
<evidence type="ECO:0000256" key="12">
    <source>
        <dbReference type="ARBA" id="ARBA00067609"/>
    </source>
</evidence>
<feature type="repeat" description="CXXCXGXG motif" evidence="13">
    <location>
        <begin position="176"/>
        <end position="183"/>
    </location>
</feature>
<feature type="binding site" evidence="13">
    <location>
        <position position="216"/>
    </location>
    <ligand>
        <name>Zn(2+)</name>
        <dbReference type="ChEBI" id="CHEBI:29105"/>
        <label>1</label>
    </ligand>
</feature>
<evidence type="ECO:0000256" key="8">
    <source>
        <dbReference type="ARBA" id="ARBA00022833"/>
    </source>
</evidence>
<dbReference type="SUPFAM" id="SSF49493">
    <property type="entry name" value="HSP40/DnaJ peptide-binding domain"/>
    <property type="match status" value="2"/>
</dbReference>
<dbReference type="Proteomes" id="UP000487649">
    <property type="component" value="Unassembled WGS sequence"/>
</dbReference>
<dbReference type="AlphaFoldDB" id="A0A173UH01"/>
<dbReference type="PRINTS" id="PR00625">
    <property type="entry name" value="JDOMAIN"/>
</dbReference>
<feature type="repeat" description="CXXCXGXG motif" evidence="13">
    <location>
        <begin position="159"/>
        <end position="166"/>
    </location>
</feature>
<dbReference type="InterPro" id="IPR036410">
    <property type="entry name" value="HSP_DnaJ_Cys-rich_dom_sf"/>
</dbReference>
<reference evidence="14 15" key="1">
    <citation type="journal article" date="2019" name="Nat. Med.">
        <title>A library of human gut bacterial isolates paired with longitudinal multiomics data enables mechanistic microbiome research.</title>
        <authorList>
            <person name="Poyet M."/>
            <person name="Groussin M."/>
            <person name="Gibbons S.M."/>
            <person name="Avila-Pacheco J."/>
            <person name="Jiang X."/>
            <person name="Kearney S.M."/>
            <person name="Perrotta A.R."/>
            <person name="Berdy B."/>
            <person name="Zhao S."/>
            <person name="Lieberman T.D."/>
            <person name="Swanson P.K."/>
            <person name="Smith M."/>
            <person name="Roesemann S."/>
            <person name="Alexander J.E."/>
            <person name="Rich S.A."/>
            <person name="Livny J."/>
            <person name="Vlamakis H."/>
            <person name="Clish C."/>
            <person name="Bullock K."/>
            <person name="Deik A."/>
            <person name="Scott J."/>
            <person name="Pierce K.A."/>
            <person name="Xavier R.J."/>
            <person name="Alm E.J."/>
        </authorList>
    </citation>
    <scope>NUCLEOTIDE SEQUENCE [LARGE SCALE GENOMIC DNA]</scope>
    <source>
        <strain evidence="14 15">BIOML-A198</strain>
    </source>
</reference>
<feature type="binding site" evidence="13">
    <location>
        <position position="219"/>
    </location>
    <ligand>
        <name>Zn(2+)</name>
        <dbReference type="ChEBI" id="CHEBI:29105"/>
        <label>1</label>
    </ligand>
</feature>
<dbReference type="CDD" id="cd10719">
    <property type="entry name" value="DnaJ_zf"/>
    <property type="match status" value="1"/>
</dbReference>
<organism evidence="14 15">
    <name type="scientific">Turicibacter sanguinis</name>
    <dbReference type="NCBI Taxonomy" id="154288"/>
    <lineage>
        <taxon>Bacteria</taxon>
        <taxon>Bacillati</taxon>
        <taxon>Bacillota</taxon>
        <taxon>Erysipelotrichia</taxon>
        <taxon>Erysipelotrichales</taxon>
        <taxon>Turicibacteraceae</taxon>
        <taxon>Turicibacter</taxon>
    </lineage>
</organism>
<evidence type="ECO:0000256" key="6">
    <source>
        <dbReference type="ARBA" id="ARBA00022737"/>
    </source>
</evidence>
<evidence type="ECO:0000256" key="13">
    <source>
        <dbReference type="HAMAP-Rule" id="MF_01152"/>
    </source>
</evidence>
<keyword evidence="8 13" id="KW-0862">Zinc</keyword>
<dbReference type="PANTHER" id="PTHR43096:SF48">
    <property type="entry name" value="CHAPERONE PROTEIN DNAJ"/>
    <property type="match status" value="1"/>
</dbReference>
<dbReference type="Pfam" id="PF00684">
    <property type="entry name" value="DnaJ_CXXCXGXG"/>
    <property type="match status" value="1"/>
</dbReference>
<proteinExistence type="inferred from homology"/>
<dbReference type="Gene3D" id="2.60.260.20">
    <property type="entry name" value="Urease metallochaperone UreE, N-terminal domain"/>
    <property type="match status" value="2"/>
</dbReference>
<dbReference type="Pfam" id="PF01556">
    <property type="entry name" value="DnaJ_C"/>
    <property type="match status" value="1"/>
</dbReference>
<dbReference type="GO" id="GO:0006260">
    <property type="term" value="P:DNA replication"/>
    <property type="evidence" value="ECO:0007669"/>
    <property type="project" value="UniProtKB-KW"/>
</dbReference>
<dbReference type="InterPro" id="IPR001305">
    <property type="entry name" value="HSP_DnaJ_Cys-rich_dom"/>
</dbReference>
<dbReference type="GO" id="GO:0051082">
    <property type="term" value="F:unfolded protein binding"/>
    <property type="evidence" value="ECO:0007669"/>
    <property type="project" value="UniProtKB-UniRule"/>
</dbReference>
<keyword evidence="4 13" id="KW-0235">DNA replication</keyword>
<dbReference type="InterPro" id="IPR012724">
    <property type="entry name" value="DnaJ"/>
</dbReference>
<dbReference type="InterPro" id="IPR002939">
    <property type="entry name" value="DnaJ_C"/>
</dbReference>
<comment type="function">
    <text evidence="13">Participates actively in the response to hyperosmotic and heat shock by preventing the aggregation of stress-denatured proteins and by disaggregating proteins, also in an autonomous, DnaK-independent fashion. Unfolded proteins bind initially to DnaJ; upon interaction with the DnaJ-bound protein, DnaK hydrolyzes its bound ATP, resulting in the formation of a stable complex. GrpE releases ADP from DnaK; ATP binding to DnaK triggers the release of the substrate protein, thus completing the reaction cycle. Several rounds of ATP-dependent interactions between DnaJ, DnaK and GrpE are required for fully efficient folding. Also involved, together with DnaK and GrpE, in the DNA replication of plasmids through activation of initiation proteins.</text>
</comment>
<keyword evidence="6 13" id="KW-0677">Repeat</keyword>
<dbReference type="PROSITE" id="PS00636">
    <property type="entry name" value="DNAJ_1"/>
    <property type="match status" value="1"/>
</dbReference>
<comment type="domain">
    <text evidence="13">The J domain is necessary and sufficient to stimulate DnaK ATPase activity. Zinc center 1 plays an important role in the autonomous, DnaK-independent chaperone activity of DnaJ. Zinc center 2 is essential for interaction with DnaK and for DnaJ activity.</text>
</comment>
<evidence type="ECO:0000256" key="9">
    <source>
        <dbReference type="ARBA" id="ARBA00023016"/>
    </source>
</evidence>
<feature type="binding site" evidence="13">
    <location>
        <position position="176"/>
    </location>
    <ligand>
        <name>Zn(2+)</name>
        <dbReference type="ChEBI" id="CHEBI:29105"/>
        <label>2</label>
    </ligand>
</feature>
<dbReference type="GO" id="GO:0005737">
    <property type="term" value="C:cytoplasm"/>
    <property type="evidence" value="ECO:0007669"/>
    <property type="project" value="UniProtKB-SubCell"/>
</dbReference>
<comment type="cofactor">
    <cofactor evidence="13">
        <name>Zn(2+)</name>
        <dbReference type="ChEBI" id="CHEBI:29105"/>
    </cofactor>
    <text evidence="13">Binds 2 Zn(2+) ions per monomer.</text>
</comment>
<dbReference type="SUPFAM" id="SSF46565">
    <property type="entry name" value="Chaperone J-domain"/>
    <property type="match status" value="1"/>
</dbReference>
<dbReference type="FunFam" id="1.10.287.110:FF:000031">
    <property type="entry name" value="Molecular chaperone DnaJ"/>
    <property type="match status" value="1"/>
</dbReference>
<dbReference type="GeneID" id="60059894"/>
<feature type="binding site" evidence="13">
    <location>
        <position position="179"/>
    </location>
    <ligand>
        <name>Zn(2+)</name>
        <dbReference type="ChEBI" id="CHEBI:29105"/>
        <label>2</label>
    </ligand>
</feature>
<dbReference type="CDD" id="cd10747">
    <property type="entry name" value="DnaJ_C"/>
    <property type="match status" value="1"/>
</dbReference>
<dbReference type="PROSITE" id="PS50076">
    <property type="entry name" value="DNAJ_2"/>
    <property type="match status" value="1"/>
</dbReference>
<dbReference type="EMBL" id="WMQE01000034">
    <property type="protein sequence ID" value="MTK22296.1"/>
    <property type="molecule type" value="Genomic_DNA"/>
</dbReference>
<evidence type="ECO:0000256" key="5">
    <source>
        <dbReference type="ARBA" id="ARBA00022723"/>
    </source>
</evidence>
<dbReference type="OrthoDB" id="9779889at2"/>
<dbReference type="GO" id="GO:0009408">
    <property type="term" value="P:response to heat"/>
    <property type="evidence" value="ECO:0007669"/>
    <property type="project" value="InterPro"/>
</dbReference>
<evidence type="ECO:0000256" key="2">
    <source>
        <dbReference type="ARBA" id="ARBA00011738"/>
    </source>
</evidence>
<dbReference type="CDD" id="cd06257">
    <property type="entry name" value="DnaJ"/>
    <property type="match status" value="1"/>
</dbReference>
<dbReference type="Gene3D" id="2.10.230.10">
    <property type="entry name" value="Heat shock protein DnaJ, cysteine-rich domain"/>
    <property type="match status" value="1"/>
</dbReference>
<name>A0A173UH01_9FIRM</name>
<evidence type="ECO:0000256" key="1">
    <source>
        <dbReference type="ARBA" id="ARBA00004496"/>
    </source>
</evidence>
<dbReference type="RefSeq" id="WP_006785254.1">
    <property type="nucleotide sequence ID" value="NZ_CABJBH010000027.1"/>
</dbReference>
<dbReference type="NCBIfam" id="NF008035">
    <property type="entry name" value="PRK10767.1"/>
    <property type="match status" value="1"/>
</dbReference>
<keyword evidence="9 13" id="KW-0346">Stress response</keyword>
<dbReference type="GO" id="GO:0005524">
    <property type="term" value="F:ATP binding"/>
    <property type="evidence" value="ECO:0007669"/>
    <property type="project" value="InterPro"/>
</dbReference>
<feature type="repeat" description="CXXCXGXG motif" evidence="13">
    <location>
        <begin position="202"/>
        <end position="209"/>
    </location>
</feature>
<dbReference type="GO" id="GO:0042026">
    <property type="term" value="P:protein refolding"/>
    <property type="evidence" value="ECO:0007669"/>
    <property type="project" value="TreeGrafter"/>
</dbReference>
<evidence type="ECO:0000313" key="15">
    <source>
        <dbReference type="Proteomes" id="UP000487649"/>
    </source>
</evidence>
<dbReference type="InterPro" id="IPR018253">
    <property type="entry name" value="DnaJ_domain_CS"/>
</dbReference>